<comment type="caution">
    <text evidence="3">The sequence shown here is derived from an EMBL/GenBank/DDBJ whole genome shotgun (WGS) entry which is preliminary data.</text>
</comment>
<evidence type="ECO:0000313" key="4">
    <source>
        <dbReference type="Proteomes" id="UP000294562"/>
    </source>
</evidence>
<protein>
    <recommendedName>
        <fullName evidence="2">UPF0145 protein E2L05_09710</fullName>
    </recommendedName>
</protein>
<dbReference type="Proteomes" id="UP000294562">
    <property type="component" value="Unassembled WGS sequence"/>
</dbReference>
<dbReference type="OrthoDB" id="9796448at2"/>
<reference evidence="3 4" key="1">
    <citation type="submission" date="2019-03" db="EMBL/GenBank/DDBJ databases">
        <title>Rhodobacteraceae bacterium SM1902, a new member of the family Rhodobacteraceae isolated from Yantai.</title>
        <authorList>
            <person name="Sun Y."/>
        </authorList>
    </citation>
    <scope>NUCLEOTIDE SEQUENCE [LARGE SCALE GENOMIC DNA]</scope>
    <source>
        <strain evidence="3 4">SM1902</strain>
    </source>
</reference>
<accession>A0A4R6AZZ9</accession>
<dbReference type="Gene3D" id="3.30.110.70">
    <property type="entry name" value="Hypothetical protein apc22750. Chain B"/>
    <property type="match status" value="1"/>
</dbReference>
<dbReference type="HAMAP" id="MF_00338">
    <property type="entry name" value="UPF0145"/>
    <property type="match status" value="1"/>
</dbReference>
<dbReference type="Pfam" id="PF01906">
    <property type="entry name" value="YbjQ_1"/>
    <property type="match status" value="1"/>
</dbReference>
<dbReference type="InterPro" id="IPR035439">
    <property type="entry name" value="UPF0145_dom_sf"/>
</dbReference>
<proteinExistence type="inferred from homology"/>
<evidence type="ECO:0000256" key="2">
    <source>
        <dbReference type="HAMAP-Rule" id="MF_00338"/>
    </source>
</evidence>
<dbReference type="PANTHER" id="PTHR34068:SF1">
    <property type="entry name" value="UPF0145 PROTEIN YBJQ"/>
    <property type="match status" value="1"/>
</dbReference>
<dbReference type="InterPro" id="IPR002765">
    <property type="entry name" value="UPF0145_YbjQ-like"/>
</dbReference>
<evidence type="ECO:0000313" key="3">
    <source>
        <dbReference type="EMBL" id="TDL88046.1"/>
    </source>
</evidence>
<organism evidence="3 4">
    <name type="scientific">Meridianimarinicoccus aquatilis</name>
    <dbReference type="NCBI Taxonomy" id="2552766"/>
    <lineage>
        <taxon>Bacteria</taxon>
        <taxon>Pseudomonadati</taxon>
        <taxon>Pseudomonadota</taxon>
        <taxon>Alphaproteobacteria</taxon>
        <taxon>Rhodobacterales</taxon>
        <taxon>Paracoccaceae</taxon>
        <taxon>Meridianimarinicoccus</taxon>
    </lineage>
</organism>
<dbReference type="SUPFAM" id="SSF117782">
    <property type="entry name" value="YbjQ-like"/>
    <property type="match status" value="1"/>
</dbReference>
<keyword evidence="4" id="KW-1185">Reference proteome</keyword>
<gene>
    <name evidence="3" type="ORF">E2L05_09710</name>
</gene>
<sequence>MSWLSVGCKRNEKAKRNAAEAEQGEEYDRKVSSLPVTTETYVDGVKERLGIVTGQCALGMNIFRDFTAEIRDVVGGRSGAYQKAITEAKDIVIAEMQQEAYAMGADAVIAVDIDMLDITGGGGLFGGKGMIAMLATGTAVTFEEVETLGRDKPR</sequence>
<dbReference type="EMBL" id="SMZO01000018">
    <property type="protein sequence ID" value="TDL88046.1"/>
    <property type="molecule type" value="Genomic_DNA"/>
</dbReference>
<evidence type="ECO:0000256" key="1">
    <source>
        <dbReference type="ARBA" id="ARBA00010751"/>
    </source>
</evidence>
<dbReference type="AlphaFoldDB" id="A0A4R6AZZ9"/>
<comment type="similarity">
    <text evidence="1 2">Belongs to the UPF0145 family.</text>
</comment>
<dbReference type="PANTHER" id="PTHR34068">
    <property type="entry name" value="UPF0145 PROTEIN YBJQ"/>
    <property type="match status" value="1"/>
</dbReference>
<name>A0A4R6AZZ9_9RHOB</name>